<dbReference type="InterPro" id="IPR037143">
    <property type="entry name" value="4-PPantetheinyl_Trfase_dom_sf"/>
</dbReference>
<protein>
    <submittedName>
        <fullName evidence="3">Holo-(Acyl carrier protein) synthase 2</fullName>
    </submittedName>
</protein>
<dbReference type="EMBL" id="UGRO01000002">
    <property type="protein sequence ID" value="SUA17569.1"/>
    <property type="molecule type" value="Genomic_DNA"/>
</dbReference>
<reference evidence="3 4" key="1">
    <citation type="submission" date="2018-06" db="EMBL/GenBank/DDBJ databases">
        <authorList>
            <consortium name="Pathogen Informatics"/>
            <person name="Doyle S."/>
        </authorList>
    </citation>
    <scope>NUCLEOTIDE SEQUENCE [LARGE SCALE GENOMIC DNA]</scope>
    <source>
        <strain evidence="3 4">NCTC10616</strain>
    </source>
</reference>
<dbReference type="Gene3D" id="3.90.470.20">
    <property type="entry name" value="4'-phosphopantetheinyl transferase domain"/>
    <property type="match status" value="1"/>
</dbReference>
<name>A0A378VLC2_NEILA</name>
<evidence type="ECO:0000313" key="3">
    <source>
        <dbReference type="EMBL" id="SUA17569.1"/>
    </source>
</evidence>
<accession>A0A378VLC2</accession>
<evidence type="ECO:0000256" key="1">
    <source>
        <dbReference type="ARBA" id="ARBA00022679"/>
    </source>
</evidence>
<dbReference type="AlphaFoldDB" id="A0A378VLC2"/>
<dbReference type="SUPFAM" id="SSF56214">
    <property type="entry name" value="4'-phosphopantetheinyl transferase"/>
    <property type="match status" value="1"/>
</dbReference>
<keyword evidence="1" id="KW-0808">Transferase</keyword>
<evidence type="ECO:0000313" key="4">
    <source>
        <dbReference type="Proteomes" id="UP000254193"/>
    </source>
</evidence>
<dbReference type="GO" id="GO:0000287">
    <property type="term" value="F:magnesium ion binding"/>
    <property type="evidence" value="ECO:0007669"/>
    <property type="project" value="InterPro"/>
</dbReference>
<gene>
    <name evidence="3" type="ORF">NCTC10616_01250</name>
</gene>
<sequence length="210" mass="22832">MPDDKTVLQCRLADASAAAAYRESCLDDADRARLLRAPELAGRTDWRVSRFLKQQGGKICSLSHSKGRAAVLVCGGGTVCGVDIETVRPRNFQALAEWVCSPEERVFLARSGWQAEAFYRLWCIKEALLKACGLGFPQDMAKVGYLTDGSAVYGLRADGGTGWHAVSAIWCGDAVVACVWRGAAELDWQYCGTDAVRTVCHIERIGGKEV</sequence>
<organism evidence="3 4">
    <name type="scientific">Neisseria lactamica</name>
    <dbReference type="NCBI Taxonomy" id="486"/>
    <lineage>
        <taxon>Bacteria</taxon>
        <taxon>Pseudomonadati</taxon>
        <taxon>Pseudomonadota</taxon>
        <taxon>Betaproteobacteria</taxon>
        <taxon>Neisseriales</taxon>
        <taxon>Neisseriaceae</taxon>
        <taxon>Neisseria</taxon>
    </lineage>
</organism>
<dbReference type="InterPro" id="IPR008278">
    <property type="entry name" value="4-PPantetheinyl_Trfase_dom"/>
</dbReference>
<feature type="domain" description="4'-phosphopantetheinyl transferase" evidence="2">
    <location>
        <begin position="80"/>
        <end position="165"/>
    </location>
</feature>
<keyword evidence="4" id="KW-1185">Reference proteome</keyword>
<evidence type="ECO:0000259" key="2">
    <source>
        <dbReference type="Pfam" id="PF01648"/>
    </source>
</evidence>
<dbReference type="Proteomes" id="UP000254193">
    <property type="component" value="Unassembled WGS sequence"/>
</dbReference>
<dbReference type="Pfam" id="PF01648">
    <property type="entry name" value="ACPS"/>
    <property type="match status" value="1"/>
</dbReference>
<dbReference type="RefSeq" id="WP_115119458.1">
    <property type="nucleotide sequence ID" value="NZ_UGRO01000002.1"/>
</dbReference>
<dbReference type="GO" id="GO:0008897">
    <property type="term" value="F:holo-[acyl-carrier-protein] synthase activity"/>
    <property type="evidence" value="ECO:0007669"/>
    <property type="project" value="InterPro"/>
</dbReference>
<proteinExistence type="predicted"/>